<dbReference type="EMBL" id="JAWDGP010006752">
    <property type="protein sequence ID" value="KAK3736010.1"/>
    <property type="molecule type" value="Genomic_DNA"/>
</dbReference>
<organism evidence="1 2">
    <name type="scientific">Elysia crispata</name>
    <name type="common">lettuce slug</name>
    <dbReference type="NCBI Taxonomy" id="231223"/>
    <lineage>
        <taxon>Eukaryota</taxon>
        <taxon>Metazoa</taxon>
        <taxon>Spiralia</taxon>
        <taxon>Lophotrochozoa</taxon>
        <taxon>Mollusca</taxon>
        <taxon>Gastropoda</taxon>
        <taxon>Heterobranchia</taxon>
        <taxon>Euthyneura</taxon>
        <taxon>Panpulmonata</taxon>
        <taxon>Sacoglossa</taxon>
        <taxon>Placobranchoidea</taxon>
        <taxon>Plakobranchidae</taxon>
        <taxon>Elysia</taxon>
    </lineage>
</organism>
<evidence type="ECO:0000313" key="1">
    <source>
        <dbReference type="EMBL" id="KAK3736010.1"/>
    </source>
</evidence>
<proteinExistence type="predicted"/>
<name>A0AAE0Y7S4_9GAST</name>
<evidence type="ECO:0000313" key="2">
    <source>
        <dbReference type="Proteomes" id="UP001283361"/>
    </source>
</evidence>
<reference evidence="1" key="1">
    <citation type="journal article" date="2023" name="G3 (Bethesda)">
        <title>A reference genome for the long-term kleptoplast-retaining sea slug Elysia crispata morphotype clarki.</title>
        <authorList>
            <person name="Eastman K.E."/>
            <person name="Pendleton A.L."/>
            <person name="Shaikh M.A."/>
            <person name="Suttiyut T."/>
            <person name="Ogas R."/>
            <person name="Tomko P."/>
            <person name="Gavelis G."/>
            <person name="Widhalm J.R."/>
            <person name="Wisecaver J.H."/>
        </authorList>
    </citation>
    <scope>NUCLEOTIDE SEQUENCE</scope>
    <source>
        <strain evidence="1">ECLA1</strain>
    </source>
</reference>
<dbReference type="AlphaFoldDB" id="A0AAE0Y7S4"/>
<dbReference type="Proteomes" id="UP001283361">
    <property type="component" value="Unassembled WGS sequence"/>
</dbReference>
<keyword evidence="2" id="KW-1185">Reference proteome</keyword>
<comment type="caution">
    <text evidence="1">The sequence shown here is derived from an EMBL/GenBank/DDBJ whole genome shotgun (WGS) entry which is preliminary data.</text>
</comment>
<sequence>MLTLLCAAAKNLETALQADINKVIFMHHIEDGTRTMLPWILRSLRSDLQISSLKMKLAEVTASQKSIWLMSSNRYSYVPRPSVPKEAGTQHLQMNQAPEYLPRITSMIGSRRATTSPNTKLQKVVKQTLVRKWSASDPSWGLSSETVSVS</sequence>
<gene>
    <name evidence="1" type="ORF">RRG08_009079</name>
</gene>
<accession>A0AAE0Y7S4</accession>
<protein>
    <submittedName>
        <fullName evidence="1">Uncharacterized protein</fullName>
    </submittedName>
</protein>